<dbReference type="AlphaFoldDB" id="A0A0F9F1W3"/>
<accession>A0A0F9F1W3</accession>
<dbReference type="EMBL" id="LAZR01025257">
    <property type="protein sequence ID" value="KKL72491.1"/>
    <property type="molecule type" value="Genomic_DNA"/>
</dbReference>
<organism evidence="1">
    <name type="scientific">marine sediment metagenome</name>
    <dbReference type="NCBI Taxonomy" id="412755"/>
    <lineage>
        <taxon>unclassified sequences</taxon>
        <taxon>metagenomes</taxon>
        <taxon>ecological metagenomes</taxon>
    </lineage>
</organism>
<reference evidence="1" key="1">
    <citation type="journal article" date="2015" name="Nature">
        <title>Complex archaea that bridge the gap between prokaryotes and eukaryotes.</title>
        <authorList>
            <person name="Spang A."/>
            <person name="Saw J.H."/>
            <person name="Jorgensen S.L."/>
            <person name="Zaremba-Niedzwiedzka K."/>
            <person name="Martijn J."/>
            <person name="Lind A.E."/>
            <person name="van Eijk R."/>
            <person name="Schleper C."/>
            <person name="Guy L."/>
            <person name="Ettema T.J."/>
        </authorList>
    </citation>
    <scope>NUCLEOTIDE SEQUENCE</scope>
</reference>
<sequence>MKVRNGFVSNSSSSSFVCDICGTSEAGYDASLEDMGFKDCSNGHMFCESHALSIDKLSPDQKRKLMIENTAYCYAEQIQNLDLSDQGDLDELEEYWEEYQQEGGDPAECPICQFKKYDSSQVIPYLLRQLEWTDQDLLDNLKQDWNGDYSLFIKWLQEQKNLKEKINENT</sequence>
<proteinExistence type="predicted"/>
<comment type="caution">
    <text evidence="1">The sequence shown here is derived from an EMBL/GenBank/DDBJ whole genome shotgun (WGS) entry which is preliminary data.</text>
</comment>
<name>A0A0F9F1W3_9ZZZZ</name>
<gene>
    <name evidence="1" type="ORF">LCGC14_2084370</name>
</gene>
<protein>
    <submittedName>
        <fullName evidence="1">Uncharacterized protein</fullName>
    </submittedName>
</protein>
<evidence type="ECO:0000313" key="1">
    <source>
        <dbReference type="EMBL" id="KKL72491.1"/>
    </source>
</evidence>